<dbReference type="OMA" id="FNEPYDW"/>
<proteinExistence type="predicted"/>
<sequence>MSDEEEHVEDVVELEPGTVVRDVWVVVRKLGKGAYGQVYHVISLRNGVQGALKVSFSSNMSGREGKQQTKIGRYIVMTLCGADLTHLCKAVGPLSDSTILRVAIRTLLALKQLHEIGYVHRDVKPCNFAISCASPKIIHVFDFGMTRKYAMKNEKSEWCIKRRRNRISFRGTLRYCSLSTQRGAEQGRVDDLWSWAYMSIEMRDPLPWVKAVHPEAVLALKEETPLEKLCCSNLSKVFLPIFKSFDKLGYYDRPDYKKIFEVLMDEVTKQKFQLTDPYDWDGKITDNESADKLLEVCKQYNLRQASLPQMETVEELSERSEVAYFRQVFSPQPSDVPGGEQYAEKKKKNSNSNVPTPEATPAPSSMEDGKNPGTTPPTPAAPPVSKGQTRRMRKKEIENGKEKEKKH</sequence>
<evidence type="ECO:0000313" key="4">
    <source>
        <dbReference type="WBParaSite" id="HCON_00136310-00001"/>
    </source>
</evidence>
<feature type="region of interest" description="Disordered" evidence="1">
    <location>
        <begin position="328"/>
        <end position="407"/>
    </location>
</feature>
<dbReference type="InterPro" id="IPR000719">
    <property type="entry name" value="Prot_kinase_dom"/>
</dbReference>
<dbReference type="AlphaFoldDB" id="A0A7I4YTM0"/>
<organism evidence="3 4">
    <name type="scientific">Haemonchus contortus</name>
    <name type="common">Barber pole worm</name>
    <dbReference type="NCBI Taxonomy" id="6289"/>
    <lineage>
        <taxon>Eukaryota</taxon>
        <taxon>Metazoa</taxon>
        <taxon>Ecdysozoa</taxon>
        <taxon>Nematoda</taxon>
        <taxon>Chromadorea</taxon>
        <taxon>Rhabditida</taxon>
        <taxon>Rhabditina</taxon>
        <taxon>Rhabditomorpha</taxon>
        <taxon>Strongyloidea</taxon>
        <taxon>Trichostrongylidae</taxon>
        <taxon>Haemonchus</taxon>
    </lineage>
</organism>
<keyword evidence="3" id="KW-1185">Reference proteome</keyword>
<dbReference type="Proteomes" id="UP000025227">
    <property type="component" value="Unplaced"/>
</dbReference>
<dbReference type="Gene3D" id="1.10.510.10">
    <property type="entry name" value="Transferase(Phosphotransferase) domain 1"/>
    <property type="match status" value="1"/>
</dbReference>
<dbReference type="PANTHER" id="PTHR11909">
    <property type="entry name" value="CASEIN KINASE-RELATED"/>
    <property type="match status" value="1"/>
</dbReference>
<dbReference type="WBParaSite" id="HCON_00136310-00001">
    <property type="protein sequence ID" value="HCON_00136310-00001"/>
    <property type="gene ID" value="HCON_00136310"/>
</dbReference>
<evidence type="ECO:0000313" key="3">
    <source>
        <dbReference type="Proteomes" id="UP000025227"/>
    </source>
</evidence>
<dbReference type="InterPro" id="IPR011009">
    <property type="entry name" value="Kinase-like_dom_sf"/>
</dbReference>
<dbReference type="OrthoDB" id="5979581at2759"/>
<accession>A0A7I4YTM0</accession>
<evidence type="ECO:0000259" key="2">
    <source>
        <dbReference type="PROSITE" id="PS50011"/>
    </source>
</evidence>
<dbReference type="GO" id="GO:0004672">
    <property type="term" value="F:protein kinase activity"/>
    <property type="evidence" value="ECO:0007669"/>
    <property type="project" value="InterPro"/>
</dbReference>
<feature type="domain" description="Protein kinase" evidence="2">
    <location>
        <begin position="1"/>
        <end position="268"/>
    </location>
</feature>
<dbReference type="PROSITE" id="PS50011">
    <property type="entry name" value="PROTEIN_KINASE_DOM"/>
    <property type="match status" value="1"/>
</dbReference>
<evidence type="ECO:0000256" key="1">
    <source>
        <dbReference type="SAM" id="MobiDB-lite"/>
    </source>
</evidence>
<dbReference type="Pfam" id="PF00069">
    <property type="entry name" value="Pkinase"/>
    <property type="match status" value="1"/>
</dbReference>
<feature type="compositionally biased region" description="Basic and acidic residues" evidence="1">
    <location>
        <begin position="395"/>
        <end position="407"/>
    </location>
</feature>
<reference evidence="4" key="1">
    <citation type="submission" date="2020-12" db="UniProtKB">
        <authorList>
            <consortium name="WormBaseParasite"/>
        </authorList>
    </citation>
    <scope>IDENTIFICATION</scope>
    <source>
        <strain evidence="4">MHco3</strain>
    </source>
</reference>
<dbReference type="SUPFAM" id="SSF56112">
    <property type="entry name" value="Protein kinase-like (PK-like)"/>
    <property type="match status" value="1"/>
</dbReference>
<protein>
    <submittedName>
        <fullName evidence="4">Protein kinase domain-containing protein</fullName>
    </submittedName>
</protein>
<dbReference type="GO" id="GO:0005524">
    <property type="term" value="F:ATP binding"/>
    <property type="evidence" value="ECO:0007669"/>
    <property type="project" value="InterPro"/>
</dbReference>
<dbReference type="InterPro" id="IPR050235">
    <property type="entry name" value="CK1_Ser-Thr_kinase"/>
</dbReference>
<dbReference type="SMART" id="SM00220">
    <property type="entry name" value="S_TKc"/>
    <property type="match status" value="1"/>
</dbReference>
<name>A0A7I4YTM0_HAECO</name>